<keyword evidence="3" id="KW-1185">Reference proteome</keyword>
<reference evidence="2" key="1">
    <citation type="submission" date="2021-01" db="EMBL/GenBank/DDBJ databases">
        <title>Rhizobium sp. strain KVB221 16S ribosomal RNA gene Genome sequencing and assembly.</title>
        <authorList>
            <person name="Kang M."/>
        </authorList>
    </citation>
    <scope>NUCLEOTIDE SEQUENCE</scope>
    <source>
        <strain evidence="2">KVB221</strain>
    </source>
</reference>
<keyword evidence="1" id="KW-1133">Transmembrane helix</keyword>
<name>A0A937CQ00_9HYPH</name>
<gene>
    <name evidence="2" type="ORF">JJB09_17360</name>
</gene>
<feature type="transmembrane region" description="Helical" evidence="1">
    <location>
        <begin position="337"/>
        <end position="360"/>
    </location>
</feature>
<proteinExistence type="predicted"/>
<evidence type="ECO:0000256" key="1">
    <source>
        <dbReference type="SAM" id="Phobius"/>
    </source>
</evidence>
<dbReference type="Proteomes" id="UP000633219">
    <property type="component" value="Unassembled WGS sequence"/>
</dbReference>
<feature type="transmembrane region" description="Helical" evidence="1">
    <location>
        <begin position="393"/>
        <end position="412"/>
    </location>
</feature>
<sequence>MGISNLKLALGAEMPGPLGPGKEPGSSWRASRPLLRHFSLWLTMVATLVALCTAISGQSYWIDEANSAWRAAEPRFGLFVSRMVSETGSDAQMPLFLIAIWAWEKVVGAGEVALRAMNLLWLIPGLYIFANGRVDRLLVAGTSAFLWYYLDEARPYGMQIGASLMVFGLLERAVVAARDPGGEYTLLRPYQVWLLAFGLIALAGSSLLGAIWAGAAIAAAALAVPWRARLLAASHVIGPAILLVAVLAPLGLYYLWTVLAGAGGTKVAATDAQNLVFSAYELLGFAGLGPGRIDLRALESAVFSPYLFALASYAVLVGTVTLAGTIHTVRNVTPRTLTACAIAFTAAAALILIAGHLMHWRVVGRHLAPALAPVLAVQAAGVTLLWRQPIGKFLVLGFLVMALASAASIRFAPRHAKDDYRSAAAVVRSALAEGDRVWWSADALSALVYQVPLGQGCTGALYVYEPQPGFASALEAPTLVVTSKPDIYDPGGVLAAFLSDQHFRITETFQAFQIWRRTPPAGPVPCSPGK</sequence>
<accession>A0A937CQ00</accession>
<feature type="transmembrane region" description="Helical" evidence="1">
    <location>
        <begin position="38"/>
        <end position="61"/>
    </location>
</feature>
<dbReference type="EMBL" id="JAEQNC010000009">
    <property type="protein sequence ID" value="MBL0373794.1"/>
    <property type="molecule type" value="Genomic_DNA"/>
</dbReference>
<keyword evidence="1" id="KW-0472">Membrane</keyword>
<keyword evidence="1" id="KW-0812">Transmembrane</keyword>
<comment type="caution">
    <text evidence="2">The sequence shown here is derived from an EMBL/GenBank/DDBJ whole genome shotgun (WGS) entry which is preliminary data.</text>
</comment>
<evidence type="ECO:0000313" key="2">
    <source>
        <dbReference type="EMBL" id="MBL0373794.1"/>
    </source>
</evidence>
<feature type="transmembrane region" description="Helical" evidence="1">
    <location>
        <begin position="236"/>
        <end position="256"/>
    </location>
</feature>
<feature type="transmembrane region" description="Helical" evidence="1">
    <location>
        <begin position="306"/>
        <end position="325"/>
    </location>
</feature>
<feature type="transmembrane region" description="Helical" evidence="1">
    <location>
        <begin position="192"/>
        <end position="224"/>
    </location>
</feature>
<protein>
    <submittedName>
        <fullName evidence="2">Uncharacterized protein</fullName>
    </submittedName>
</protein>
<dbReference type="RefSeq" id="WP_201660864.1">
    <property type="nucleotide sequence ID" value="NZ_JAEQNC010000009.1"/>
</dbReference>
<feature type="transmembrane region" description="Helical" evidence="1">
    <location>
        <begin position="366"/>
        <end position="386"/>
    </location>
</feature>
<dbReference type="AlphaFoldDB" id="A0A937CQ00"/>
<evidence type="ECO:0000313" key="3">
    <source>
        <dbReference type="Proteomes" id="UP000633219"/>
    </source>
</evidence>
<organism evidence="2 3">
    <name type="scientific">Rhizobium setariae</name>
    <dbReference type="NCBI Taxonomy" id="2801340"/>
    <lineage>
        <taxon>Bacteria</taxon>
        <taxon>Pseudomonadati</taxon>
        <taxon>Pseudomonadota</taxon>
        <taxon>Alphaproteobacteria</taxon>
        <taxon>Hyphomicrobiales</taxon>
        <taxon>Rhizobiaceae</taxon>
        <taxon>Rhizobium/Agrobacterium group</taxon>
        <taxon>Rhizobium</taxon>
    </lineage>
</organism>